<evidence type="ECO:0000256" key="1">
    <source>
        <dbReference type="ARBA" id="ARBA00004496"/>
    </source>
</evidence>
<dbReference type="NCBIfam" id="NF008629">
    <property type="entry name" value="PRK11617.1"/>
    <property type="match status" value="1"/>
</dbReference>
<dbReference type="Pfam" id="PF04493">
    <property type="entry name" value="Endonuclease_5"/>
    <property type="match status" value="1"/>
</dbReference>
<dbReference type="AlphaFoldDB" id="A0A077NY30"/>
<sequence>MPEHSSKRYTDFQKNITDDFMIDTKALRQEQIEKAQQVIRHDSFVTTSTSAIPESTPFTPELIAGADVGFEKNGTVTRAAIAVLHYPSLELLEYQVARIDTVLPYIPGLLSFREYPALMAAWQKLSLRPDLVMVDGQGIAHPRRFGVASHFGLLADIPTIGVAKSRLCGEHPPVGDAVGSYQPLMDHAEQIGVVWRSKKRCNPLYISIGHKVSLDSSVFWVEQCMKGYRLPEPTRWADGIASNRPFFKQTMQKNL</sequence>
<evidence type="ECO:0000256" key="2">
    <source>
        <dbReference type="ARBA" id="ARBA00022490"/>
    </source>
</evidence>
<keyword evidence="7 10" id="KW-0378">Hydrolase</keyword>
<keyword evidence="4 10" id="KW-0479">Metal-binding</keyword>
<dbReference type="InterPro" id="IPR007581">
    <property type="entry name" value="Endonuclease-V"/>
</dbReference>
<dbReference type="PANTHER" id="PTHR28511">
    <property type="entry name" value="ENDONUCLEASE V"/>
    <property type="match status" value="1"/>
</dbReference>
<proteinExistence type="inferred from homology"/>
<reference evidence="11" key="1">
    <citation type="submission" date="2013-07" db="EMBL/GenBank/DDBJ databases">
        <title>Sub-species coevolution in mutualistic symbiosis.</title>
        <authorList>
            <person name="Murfin K."/>
            <person name="Klassen J."/>
            <person name="Lee M."/>
            <person name="Forst S."/>
            <person name="Stock P."/>
            <person name="Goodrich-Blair H."/>
        </authorList>
    </citation>
    <scope>NUCLEOTIDE SEQUENCE [LARGE SCALE GENOMIC DNA]</scope>
    <source>
        <strain evidence="11">Feltiae Moldova</strain>
    </source>
</reference>
<dbReference type="Gene3D" id="3.30.2170.10">
    <property type="entry name" value="archaeoglobus fulgidus dsm 4304 superfamily"/>
    <property type="match status" value="1"/>
</dbReference>
<dbReference type="GO" id="GO:0003727">
    <property type="term" value="F:single-stranded RNA binding"/>
    <property type="evidence" value="ECO:0007669"/>
    <property type="project" value="TreeGrafter"/>
</dbReference>
<dbReference type="FunFam" id="3.30.2170.10:FF:000001">
    <property type="entry name" value="Endonuclease V"/>
    <property type="match status" value="1"/>
</dbReference>
<keyword evidence="2 10" id="KW-0963">Cytoplasm</keyword>
<dbReference type="EC" id="3.1.21.7" evidence="10"/>
<dbReference type="HOGENOM" id="CLU_047631_1_0_6"/>
<feature type="site" description="Interaction with target DNA" evidence="10">
    <location>
        <position position="105"/>
    </location>
</feature>
<evidence type="ECO:0000256" key="8">
    <source>
        <dbReference type="ARBA" id="ARBA00022842"/>
    </source>
</evidence>
<keyword evidence="6 10" id="KW-0227">DNA damage</keyword>
<comment type="catalytic activity">
    <reaction evidence="10">
        <text>Endonucleolytic cleavage at apurinic or apyrimidinic sites to products with a 5'-phosphate.</text>
        <dbReference type="EC" id="3.1.21.7"/>
    </reaction>
</comment>
<feature type="binding site" evidence="10">
    <location>
        <position position="67"/>
    </location>
    <ligand>
        <name>Mg(2+)</name>
        <dbReference type="ChEBI" id="CHEBI:18420"/>
    </ligand>
</feature>
<dbReference type="GO" id="GO:0005737">
    <property type="term" value="C:cytoplasm"/>
    <property type="evidence" value="ECO:0007669"/>
    <property type="project" value="UniProtKB-SubCell"/>
</dbReference>
<gene>
    <name evidence="10 11" type="primary">nfi</name>
    <name evidence="11" type="ORF">XBFM1_80007</name>
</gene>
<dbReference type="GO" id="GO:0016891">
    <property type="term" value="F:RNA endonuclease activity producing 5'-phosphomonoesters, hydrolytic mechanism"/>
    <property type="evidence" value="ECO:0007669"/>
    <property type="project" value="TreeGrafter"/>
</dbReference>
<dbReference type="GO" id="GO:0006281">
    <property type="term" value="P:DNA repair"/>
    <property type="evidence" value="ECO:0007669"/>
    <property type="project" value="UniProtKB-UniRule"/>
</dbReference>
<evidence type="ECO:0000256" key="4">
    <source>
        <dbReference type="ARBA" id="ARBA00022723"/>
    </source>
</evidence>
<dbReference type="Proteomes" id="UP000028487">
    <property type="component" value="Unassembled WGS sequence"/>
</dbReference>
<keyword evidence="8 10" id="KW-0460">Magnesium</keyword>
<feature type="binding site" evidence="10">
    <location>
        <position position="135"/>
    </location>
    <ligand>
        <name>Mg(2+)</name>
        <dbReference type="ChEBI" id="CHEBI:18420"/>
    </ligand>
</feature>
<dbReference type="GO" id="GO:0000287">
    <property type="term" value="F:magnesium ion binding"/>
    <property type="evidence" value="ECO:0007669"/>
    <property type="project" value="UniProtKB-UniRule"/>
</dbReference>
<comment type="subcellular location">
    <subcellularLocation>
        <location evidence="1 10">Cytoplasm</location>
    </subcellularLocation>
</comment>
<evidence type="ECO:0000256" key="9">
    <source>
        <dbReference type="ARBA" id="ARBA00023204"/>
    </source>
</evidence>
<comment type="function">
    <text evidence="10">DNA repair enzyme involved in the repair of deaminated bases. Selectively cleaves double-stranded DNA at the second phosphodiester bond 3' to a deoxyinosine leaving behind the intact lesion on the nicked DNA.</text>
</comment>
<evidence type="ECO:0000313" key="11">
    <source>
        <dbReference type="EMBL" id="CDH03448.1"/>
    </source>
</evidence>
<name>A0A077NY30_XENBV</name>
<comment type="cofactor">
    <cofactor evidence="10">
        <name>Mg(2+)</name>
        <dbReference type="ChEBI" id="CHEBI:18420"/>
    </cofactor>
</comment>
<comment type="similarity">
    <text evidence="10">Belongs to the endonuclease V family.</text>
</comment>
<evidence type="ECO:0000256" key="6">
    <source>
        <dbReference type="ARBA" id="ARBA00022763"/>
    </source>
</evidence>
<evidence type="ECO:0000256" key="10">
    <source>
        <dbReference type="HAMAP-Rule" id="MF_00801"/>
    </source>
</evidence>
<accession>A0A077NY30</accession>
<keyword evidence="9 10" id="KW-0234">DNA repair</keyword>
<dbReference type="PANTHER" id="PTHR28511:SF1">
    <property type="entry name" value="ENDONUCLEASE V"/>
    <property type="match status" value="1"/>
</dbReference>
<evidence type="ECO:0000256" key="7">
    <source>
        <dbReference type="ARBA" id="ARBA00022801"/>
    </source>
</evidence>
<dbReference type="HAMAP" id="MF_00801">
    <property type="entry name" value="Endonuclease_5"/>
    <property type="match status" value="1"/>
</dbReference>
<evidence type="ECO:0000256" key="3">
    <source>
        <dbReference type="ARBA" id="ARBA00022722"/>
    </source>
</evidence>
<dbReference type="EMBL" id="CBSV010000254">
    <property type="protein sequence ID" value="CDH03448.1"/>
    <property type="molecule type" value="Genomic_DNA"/>
</dbReference>
<organism evidence="11 12">
    <name type="scientific">Xenorhabdus bovienii str. feltiae Moldova</name>
    <dbReference type="NCBI Taxonomy" id="1398200"/>
    <lineage>
        <taxon>Bacteria</taxon>
        <taxon>Pseudomonadati</taxon>
        <taxon>Pseudomonadota</taxon>
        <taxon>Gammaproteobacteria</taxon>
        <taxon>Enterobacterales</taxon>
        <taxon>Morganellaceae</taxon>
        <taxon>Xenorhabdus</taxon>
    </lineage>
</organism>
<protein>
    <recommendedName>
        <fullName evidence="10">Endonuclease V</fullName>
        <ecNumber evidence="10">3.1.21.7</ecNumber>
    </recommendedName>
    <alternativeName>
        <fullName evidence="10">Deoxyinosine 3'endonuclease</fullName>
    </alternativeName>
    <alternativeName>
        <fullName evidence="10">Deoxyribonuclease V</fullName>
        <shortName evidence="10">DNase V</shortName>
    </alternativeName>
</protein>
<dbReference type="CDD" id="cd06559">
    <property type="entry name" value="Endonuclease_V"/>
    <property type="match status" value="1"/>
</dbReference>
<dbReference type="GO" id="GO:0043737">
    <property type="term" value="F:deoxyribonuclease V activity"/>
    <property type="evidence" value="ECO:0007669"/>
    <property type="project" value="UniProtKB-UniRule"/>
</dbReference>
<keyword evidence="3 10" id="KW-0540">Nuclease</keyword>
<evidence type="ECO:0000313" key="12">
    <source>
        <dbReference type="Proteomes" id="UP000028487"/>
    </source>
</evidence>
<evidence type="ECO:0000256" key="5">
    <source>
        <dbReference type="ARBA" id="ARBA00022759"/>
    </source>
</evidence>
<comment type="caution">
    <text evidence="11">The sequence shown here is derived from an EMBL/GenBank/DDBJ whole genome shotgun (WGS) entry which is preliminary data.</text>
</comment>
<keyword evidence="5 10" id="KW-0255">Endonuclease</keyword>